<organism evidence="3 4">
    <name type="scientific">Luteolibacter soli</name>
    <dbReference type="NCBI Taxonomy" id="3135280"/>
    <lineage>
        <taxon>Bacteria</taxon>
        <taxon>Pseudomonadati</taxon>
        <taxon>Verrucomicrobiota</taxon>
        <taxon>Verrucomicrobiia</taxon>
        <taxon>Verrucomicrobiales</taxon>
        <taxon>Verrucomicrobiaceae</taxon>
        <taxon>Luteolibacter</taxon>
    </lineage>
</organism>
<dbReference type="Pfam" id="PF05860">
    <property type="entry name" value="TPS"/>
    <property type="match status" value="1"/>
</dbReference>
<dbReference type="PANTHER" id="PTHR12338">
    <property type="entry name" value="AUTOTRANSPORTER"/>
    <property type="match status" value="1"/>
</dbReference>
<accession>A0ABU9APG5</accession>
<feature type="region of interest" description="Disordered" evidence="1">
    <location>
        <begin position="36"/>
        <end position="61"/>
    </location>
</feature>
<dbReference type="SMART" id="SM00912">
    <property type="entry name" value="Haemagg_act"/>
    <property type="match status" value="1"/>
</dbReference>
<dbReference type="PANTHER" id="PTHR12338:SF5">
    <property type="entry name" value="ANTIGEN 43-RELATED"/>
    <property type="match status" value="1"/>
</dbReference>
<dbReference type="RefSeq" id="WP_341403019.1">
    <property type="nucleotide sequence ID" value="NZ_JBBUKT010000001.1"/>
</dbReference>
<comment type="caution">
    <text evidence="3">The sequence shown here is derived from an EMBL/GenBank/DDBJ whole genome shotgun (WGS) entry which is preliminary data.</text>
</comment>
<evidence type="ECO:0000313" key="4">
    <source>
        <dbReference type="Proteomes" id="UP001371305"/>
    </source>
</evidence>
<dbReference type="InterPro" id="IPR021026">
    <property type="entry name" value="Filamn_hemagglutn_DUF3739"/>
</dbReference>
<dbReference type="SUPFAM" id="SSF51126">
    <property type="entry name" value="Pectin lyase-like"/>
    <property type="match status" value="1"/>
</dbReference>
<sequence length="3717" mass="375970">MITDHTLRTSLLNTAFRMTLGMSVLMSQANADILRGGGNGGAAPPQANATPSGGTTPSVTNQARTNAQDSLARTTQAIAAVRAMQLAARNNAIGGANNLGNHPTTGAPLPNVPNGLGSGGLKVDSHVGTDASWWQGAELPTQTTNGSETTVTIKQTAQQALLNWETFNVGKNTTLTFDQSAAGSSANQWIAFNKVNDPTGNPTQILGSIKAQGQVYVINRNGIIFGGSSQVNTGALTVSALPINDELVANGLLNNPSQAFLFNGLGQGPIGDITVQAGAQIKTAVSADGNGGRIFLAGANVTNNGTLTSPSGQVILAAGLQVGVVAHNSADPSLRGLDVYVGAVVDPASALAPYAGTVTNNGLIEIARGSALLTGKTIAHNGAIDSTTSVSLNGRVDLLANYDAVSNPGFVASNPNTGSAFAWKSTGNITLGEDSVIRILPETTSTATSIGTELALRSQINLQGKNIHQAEGSIILAPNAKASIQAGTWAFLDSATLPTSTFVSTGGQVFIDHGAVINLAGTTDATASVLQNIIELELRGSELSVAPVQRDGELRGETIVVDLGQTGTYEGREWVGTPLADLIGYLGLVQRDVAQLTTAGGSLTISAGDAAVVREGSIIDVSGGWTNFQGGTVATTRVVSNGQIVDISQATPDQVYSGIYTGSSSVVHSKWGVVENFNRALAPAGTRYQESYTQGANAGSVTITAPSIVLDGSLRGNTVAGANQIRNESGSSSLPDAATLALHFRGRENLAPNYFITYPDGLDIVFKEGVEQEDVADFSLDANGNAAGISEARKNDVFLSPDLLTSSGFGNLVVTNENGTITVAEGQHLTTSPGGSISLTASNINILGNVTAAGGSLSFTALNASPYDAAVGLSQNPPVVPSVRAGRGIFTLAEGATLSAAGLVTDDRYAASYSTPAIRDGGSIRIEAYSADLGAGSLVDVSGGYAMNSDGKGHYGNAGSVSILTGKDPNISSNLGGTLHLGGTLRGISGAKGGTLTLQAGAIQVGGATAPAGVYHLDPSFFSEGGFTKFNIQGLGGPGLTAVSVAPDTILTPVAKRLAVVANASGGGLQIGEYSEVYGRDPDVSERQAVSLSFTSDGVRDAATGFLLNRGDVVIGEGSVIRTDPGASVEVRGSTATVLGSILAPAGSIRISGSSNSGNVFGDPNQAVTTTFLGSHSVLSTAGTVVLKPDAYGRRIGSVLGGGSISVSGNLVAAAGAVLDVSGASGVLDVDPAFTTTPVASLPNTGLTNRPRVQQTVPVQVDSNAGSIMLTGGQFLLSDATLKGNAGGTSATGGTLTVSSNRFYSPAEVPSPSDVTLTVTQSGPVIARSLSNNPIGQAVTGTLGSGHGFFAVDSFQNGGFDSLTLGGVIKTSGTVAIDARGHVSLANQGILFNDSALTVKAGAVSLGMAFRPPQLPTEETSPIVLNGAPFVIPATYGSGTLDIDAGHIDVGSLSLQGTGRTNLIANNGDVRGNGTFVMAGDLTIHAGQIYPTTASEFNLIAYDYQNASGAKKGSITIESSGTRSLPYSAGGKLGIYASTIHQGGVLRAPFGTITLGWDGTGTAPRDWFTGGAKPFPVTTDLTLESGSITSVSGVDPVTGKGLVLPYGYSPDGTVWIDPRGVDITAGGLPEKSITLSGGNITQEAGSTIDLRGGGDLYADRWVSGLGGPVDILANSNSFAVIPSYGADYAPYAAYNNSTSESNLIEGASGYTNSTLSVGDRVYLQGSKTLAAGWYTLLPARYALLPDAVLVTASNAGGYGTLEVPGGASVVNGYRYNSLNDERTLPTVTTRFEVASSKVVRQRAQYFDFFANTFIKRSAATLNAPVPVLPTDSGYLRFQATQSMDLAGTVASQSIGGGRGASIDISTQLDTFISNGTTTGGAGSITLDSAALNAFGAESLLIGGTRTRGTDGTTTVTVSSGKITVDNDGAPLGAEDLILAAKNELVLAPGAELASTGDAKSSADTLRITGDGALVRVSGNPTATVLRSGTTTSTTPLLSIGAGASITGGGIFLDSSARLSLDPNASLTANTYTFGAGRISVMLDPALAAPAGGSLVLDNDFLTTFGSAASLGLLSYSSIDLYGAGQFGSSSLKNLTLGASEIRGIGQGAGTARLVANDVLLQNPNASVATTPGTASGTLEISAGTIRLGSNQIALNQYTNVRLAATRGILGEGTGGLSAQAGLTLDTPRLTGAAGAVRTITAGENLVLTSTTSGTPAGGLLAGGPGSTLTLTGASITAGSEVLLKSGNLALRATTGDVTVTGTLDVSGDRKVFGDAIRYSSAGSIRLSADAGNVVVAQPATLDLSANPGGGNAGLLAISNPAGSFTLAGTLLGSGGQGGNDGSFSLDTSALPSLAALASRLSQASFTNAQEFRVRNGSVTLDGVSVARDFLLSADQGSINVTGTVDASGATGGSIRLSANGGVTLLSGSKLDASGDDFSSAGKGGAITLEAGTSRDGVAGTGALDLRSGSSIDLSVASNSANSAAQGKFTGKLHLRAPQLAGDVAVTALDSTVTGASSILVEGYKIYDLTSTTGTITTAIQSQIKTDGESFLGTAGNASAAYTSITNRLLAHNPGLASILVLAPGAEIIHRTGNLTLGTSTSTNTSDWNLASYRFGAKSAAGVLTLRAAGNITLNNAISDGFVSSAYNSILLGDNALLPVNTRSYSYRFISGADLGAADYGKTKALEALAANTGSLLLGKNNTNNFSNSNGSNNNPGNSATTALAVGNRFQVIRTGTGDIDVRAGRSVQLLNQFATIYTAGTVVADPTMGGTFDVPILDQTGGSVTLGANQQSPSYPAQYTMAGGDVSIFAGLDIEHITRTNQNVVIADSQRELPNNWLYRRGYVDPVTGQFGTSRFGDTASTTWWVDFSNFFQGIGALGGGDVSLVAGHNVNNVDAVIPTNARMPKGTPNAAKLVELGGGDLLVRAGNNIDAGVYYVERGHGTLDAGGSIVTNSTRSPSIPQLTGAANTFDSSTWLPTTLFLGKGDFDVTALGDLLLGPVANPFLLPPGINNTYWQKSYFSTYSPDSSVSVSSVGGSVTLRENTTLPVAGAGSSTNILFAWIDREQILRTTPASASYYQPWLRLAETSAAPFSTLVSLLPPTLDVTSFNSDINLAGNLTLFPSATGNLELLAGGAINGLQRNGRVTFNGTSTSWGSSKINVSDADPDSIPGVTSPFGYTALVGLDQSLARSTRNGFLDFVNKLFRETGATQGAQAILQVKQALHDAGLLHEDDDEPVRLYAGEGDISGLTLFSPKETLIYAGRDITDVSLYLQNVRATDTSVVAAGRDIIPSNLNSLLRLLANATGNVVNNDSPANGGDIQIAGPGTLQVLAGRTLDLGTGAELADGTAAGITSIGNARNPALSATGANLIIGAGVKDSTSLANSSLDFDAFITKYVTTPEGAAYLKELAPGVDFATLNEEDKARLALGVFYLILRDAGRHYAENGNYDTALEAIKVLMGDEPAPGDILTRGRSIRTTRGGAINLLTPGGGLTLANTAIGNPQSPPGIITESGGDIYTFANNDVNIGIGRIFTLRGGDQVIWSTKGDIAAGSSSKTVTSAPPTRVLIDPQSAAVQTDLAGLATGGGIGALATVAGVPLGDVDLVAPEGTVDAGDAGIRVSGNLNIAAAQVLNAGNIAVGGTSAGAPAAPSAPSVSTVTNASTAAAAAGDGAATPQSNTPAPVTEPTMEEIEAVVTVEVLGYSDDEEEDEKDKEKAAP</sequence>
<dbReference type="Gene3D" id="2.160.20.10">
    <property type="entry name" value="Single-stranded right-handed beta-helix, Pectin lyase-like"/>
    <property type="match status" value="2"/>
</dbReference>
<feature type="compositionally biased region" description="Low complexity" evidence="1">
    <location>
        <begin position="3665"/>
        <end position="3674"/>
    </location>
</feature>
<feature type="region of interest" description="Disordered" evidence="1">
    <location>
        <begin position="3665"/>
        <end position="3717"/>
    </location>
</feature>
<name>A0ABU9APG5_9BACT</name>
<gene>
    <name evidence="3" type="ORF">WKV53_03795</name>
</gene>
<keyword evidence="4" id="KW-1185">Reference proteome</keyword>
<feature type="compositionally biased region" description="Polar residues" evidence="1">
    <location>
        <begin position="50"/>
        <end position="61"/>
    </location>
</feature>
<dbReference type="EMBL" id="JBBUKT010000001">
    <property type="protein sequence ID" value="MEK7949600.1"/>
    <property type="molecule type" value="Genomic_DNA"/>
</dbReference>
<dbReference type="InterPro" id="IPR008638">
    <property type="entry name" value="FhaB/CdiA-like_TPS"/>
</dbReference>
<reference evidence="3 4" key="1">
    <citation type="submission" date="2024-04" db="EMBL/GenBank/DDBJ databases">
        <title>Luteolibacter sp. isolated from soil.</title>
        <authorList>
            <person name="An J."/>
        </authorList>
    </citation>
    <scope>NUCLEOTIDE SEQUENCE [LARGE SCALE GENOMIC DNA]</scope>
    <source>
        <strain evidence="3 4">Y139</strain>
    </source>
</reference>
<proteinExistence type="predicted"/>
<dbReference type="Proteomes" id="UP001371305">
    <property type="component" value="Unassembled WGS sequence"/>
</dbReference>
<evidence type="ECO:0000256" key="1">
    <source>
        <dbReference type="SAM" id="MobiDB-lite"/>
    </source>
</evidence>
<evidence type="ECO:0000259" key="2">
    <source>
        <dbReference type="SMART" id="SM00912"/>
    </source>
</evidence>
<dbReference type="InterPro" id="IPR050909">
    <property type="entry name" value="Bact_Autotransporter_VF"/>
</dbReference>
<dbReference type="NCBIfam" id="TIGR01901">
    <property type="entry name" value="adhes_NPXG"/>
    <property type="match status" value="1"/>
</dbReference>
<dbReference type="InterPro" id="IPR012334">
    <property type="entry name" value="Pectin_lyas_fold"/>
</dbReference>
<feature type="domain" description="Filamentous haemagglutinin FhaB/tRNA nuclease CdiA-like TPS" evidence="2">
    <location>
        <begin position="136"/>
        <end position="247"/>
    </location>
</feature>
<protein>
    <submittedName>
        <fullName evidence="3">Filamentous hemagglutinin family protein</fullName>
    </submittedName>
</protein>
<dbReference type="InterPro" id="IPR011050">
    <property type="entry name" value="Pectin_lyase_fold/virulence"/>
</dbReference>
<dbReference type="Pfam" id="PF12545">
    <property type="entry name" value="DUF3739"/>
    <property type="match status" value="1"/>
</dbReference>
<evidence type="ECO:0000313" key="3">
    <source>
        <dbReference type="EMBL" id="MEK7949600.1"/>
    </source>
</evidence>